<dbReference type="RefSeq" id="WP_058380829.1">
    <property type="nucleotide sequence ID" value="NZ_CP013659.2"/>
</dbReference>
<keyword evidence="6 16" id="KW-0285">Flavoprotein</keyword>
<dbReference type="InterPro" id="IPR050151">
    <property type="entry name" value="Class-I_Pyr_Nuc-Dis_Oxidored"/>
</dbReference>
<dbReference type="PRINTS" id="PR00368">
    <property type="entry name" value="FADPNR"/>
</dbReference>
<dbReference type="GO" id="GO:0005737">
    <property type="term" value="C:cytoplasm"/>
    <property type="evidence" value="ECO:0007669"/>
    <property type="project" value="UniProtKB-SubCell"/>
</dbReference>
<evidence type="ECO:0000256" key="14">
    <source>
        <dbReference type="PIRSR" id="PIRSR000350-3"/>
    </source>
</evidence>
<dbReference type="InterPro" id="IPR016156">
    <property type="entry name" value="FAD/NAD-linked_Rdtase_dimer_sf"/>
</dbReference>
<dbReference type="KEGG" id="prt:AUC31_02110"/>
<evidence type="ECO:0000256" key="8">
    <source>
        <dbReference type="ARBA" id="ARBA00023002"/>
    </source>
</evidence>
<accession>A0A0U2N3B4</accession>
<evidence type="ECO:0000313" key="20">
    <source>
        <dbReference type="Proteomes" id="UP000067683"/>
    </source>
</evidence>
<keyword evidence="20" id="KW-1185">Reference proteome</keyword>
<evidence type="ECO:0000256" key="1">
    <source>
        <dbReference type="ARBA" id="ARBA00004496"/>
    </source>
</evidence>
<dbReference type="InterPro" id="IPR004099">
    <property type="entry name" value="Pyr_nucl-diS_OxRdtase_dimer"/>
</dbReference>
<dbReference type="OrthoDB" id="9800167at2"/>
<dbReference type="Gene3D" id="3.50.50.60">
    <property type="entry name" value="FAD/NAD(P)-binding domain"/>
    <property type="match status" value="2"/>
</dbReference>
<keyword evidence="11 16" id="KW-0676">Redox-active center</keyword>
<dbReference type="PANTHER" id="PTHR22912:SF217">
    <property type="entry name" value="DIHYDROLIPOYL DEHYDROGENASE"/>
    <property type="match status" value="1"/>
</dbReference>
<dbReference type="AlphaFoldDB" id="A0A0U2N3B4"/>
<evidence type="ECO:0000256" key="7">
    <source>
        <dbReference type="ARBA" id="ARBA00022827"/>
    </source>
</evidence>
<evidence type="ECO:0000256" key="15">
    <source>
        <dbReference type="PIRSR" id="PIRSR000350-4"/>
    </source>
</evidence>
<feature type="domain" description="FAD/NAD(P)-binding" evidence="18">
    <location>
        <begin position="6"/>
        <end position="324"/>
    </location>
</feature>
<dbReference type="InterPro" id="IPR012999">
    <property type="entry name" value="Pyr_OxRdtase_I_AS"/>
</dbReference>
<evidence type="ECO:0000256" key="12">
    <source>
        <dbReference type="ARBA" id="ARBA00049187"/>
    </source>
</evidence>
<evidence type="ECO:0000256" key="5">
    <source>
        <dbReference type="ARBA" id="ARBA00022490"/>
    </source>
</evidence>
<sequence>MLVNSYEVVVLGGGPGGYVAAIRAAKLGKTVALIEVRELGGTCLNRGCIPSKTLLRHAEVIETIEKAKSWGIETGDMTFSLSKMLARKDAVIKQLRTGIDHLLKQGKIDVYNGVGKVQAAGKITVQLADKEEVLQGEKIILATGSRPLVPPIDGIEEAAYFTSDTIFDIEKIPKSMVIIGGGIIGVELACIFASLNVPVSIVEMNDRIVPSEEPEASKALARSLKKKKISIMTNTKVTKIEQQGARQLIHIETAQGKAETLDTEAILMAVGRAPNTSAFAELKLEMDGPFVKVDSAMQTSDPTIYAVGDVTGGWQLAHVASAEGVVAAANAAGGKQTVDYRMVPRCVYTSPEIASVGLTEAEAKQQGIDYKVVRVDHAGNGRALAQDEKEGFTKLIAGTQYGEILGVLMVGPHVTEIIAEPSAFIHLEGTVDELASMIHAHPTITESLYEAAASWIGKGVHH</sequence>
<proteinExistence type="inferred from homology"/>
<comment type="catalytic activity">
    <reaction evidence="12 16">
        <text>N(6)-[(R)-dihydrolipoyl]-L-lysyl-[protein] + NAD(+) = N(6)-[(R)-lipoyl]-L-lysyl-[protein] + NADH + H(+)</text>
        <dbReference type="Rhea" id="RHEA:15045"/>
        <dbReference type="Rhea" id="RHEA-COMP:10474"/>
        <dbReference type="Rhea" id="RHEA-COMP:10475"/>
        <dbReference type="ChEBI" id="CHEBI:15378"/>
        <dbReference type="ChEBI" id="CHEBI:57540"/>
        <dbReference type="ChEBI" id="CHEBI:57945"/>
        <dbReference type="ChEBI" id="CHEBI:83099"/>
        <dbReference type="ChEBI" id="CHEBI:83100"/>
        <dbReference type="EC" id="1.8.1.4"/>
    </reaction>
</comment>
<feature type="binding site" evidence="14">
    <location>
        <position position="115"/>
    </location>
    <ligand>
        <name>FAD</name>
        <dbReference type="ChEBI" id="CHEBI:57692"/>
    </ligand>
</feature>
<dbReference type="GO" id="GO:0004148">
    <property type="term" value="F:dihydrolipoyl dehydrogenase (NADH) activity"/>
    <property type="evidence" value="ECO:0007669"/>
    <property type="project" value="UniProtKB-EC"/>
</dbReference>
<dbReference type="Proteomes" id="UP000067683">
    <property type="component" value="Chromosome"/>
</dbReference>
<evidence type="ECO:0000256" key="16">
    <source>
        <dbReference type="RuleBase" id="RU003692"/>
    </source>
</evidence>
<evidence type="ECO:0000256" key="11">
    <source>
        <dbReference type="ARBA" id="ARBA00023284"/>
    </source>
</evidence>
<dbReference type="GO" id="GO:0006103">
    <property type="term" value="P:2-oxoglutarate metabolic process"/>
    <property type="evidence" value="ECO:0007669"/>
    <property type="project" value="TreeGrafter"/>
</dbReference>
<name>A0A0U2N3B4_9BACL</name>
<dbReference type="Gene3D" id="3.30.390.30">
    <property type="match status" value="1"/>
</dbReference>
<protein>
    <recommendedName>
        <fullName evidence="4 16">Dihydrolipoyl dehydrogenase</fullName>
        <ecNumber evidence="3 16">1.8.1.4</ecNumber>
    </recommendedName>
</protein>
<dbReference type="InterPro" id="IPR006258">
    <property type="entry name" value="Lipoamide_DH"/>
</dbReference>
<dbReference type="InterPro" id="IPR001100">
    <property type="entry name" value="Pyr_nuc-diS_OxRdtase"/>
</dbReference>
<evidence type="ECO:0000256" key="2">
    <source>
        <dbReference type="ARBA" id="ARBA00007532"/>
    </source>
</evidence>
<dbReference type="Pfam" id="PF07992">
    <property type="entry name" value="Pyr_redox_2"/>
    <property type="match status" value="1"/>
</dbReference>
<feature type="domain" description="Pyridine nucleotide-disulphide oxidoreductase dimerisation" evidence="17">
    <location>
        <begin position="343"/>
        <end position="451"/>
    </location>
</feature>
<feature type="active site" description="Proton acceptor" evidence="13">
    <location>
        <position position="441"/>
    </location>
</feature>
<reference evidence="19" key="1">
    <citation type="submission" date="2016-01" db="EMBL/GenBank/DDBJ databases">
        <title>Complete genome of Planococcus rifietoensis type strain M8.</title>
        <authorList>
            <person name="See-Too W.S."/>
        </authorList>
    </citation>
    <scope>NUCLEOTIDE SEQUENCE [LARGE SCALE GENOMIC DNA]</scope>
    <source>
        <strain evidence="19">M8</strain>
    </source>
</reference>
<keyword evidence="9 14" id="KW-0520">NAD</keyword>
<dbReference type="Pfam" id="PF02852">
    <property type="entry name" value="Pyr_redox_dim"/>
    <property type="match status" value="1"/>
</dbReference>
<evidence type="ECO:0000313" key="19">
    <source>
        <dbReference type="EMBL" id="ALS74121.1"/>
    </source>
</evidence>
<dbReference type="STRING" id="200991.AUC31_02110"/>
<dbReference type="FunFam" id="3.30.390.30:FF:000001">
    <property type="entry name" value="Dihydrolipoyl dehydrogenase"/>
    <property type="match status" value="1"/>
</dbReference>
<feature type="binding site" evidence="14">
    <location>
        <position position="271"/>
    </location>
    <ligand>
        <name>NAD(+)</name>
        <dbReference type="ChEBI" id="CHEBI:57540"/>
    </ligand>
</feature>
<evidence type="ECO:0000259" key="18">
    <source>
        <dbReference type="Pfam" id="PF07992"/>
    </source>
</evidence>
<dbReference type="SUPFAM" id="SSF55424">
    <property type="entry name" value="FAD/NAD-linked reductases, dimerisation (C-terminal) domain"/>
    <property type="match status" value="1"/>
</dbReference>
<evidence type="ECO:0000256" key="3">
    <source>
        <dbReference type="ARBA" id="ARBA00012608"/>
    </source>
</evidence>
<feature type="binding site" evidence="14">
    <location>
        <begin position="143"/>
        <end position="145"/>
    </location>
    <ligand>
        <name>FAD</name>
        <dbReference type="ChEBI" id="CHEBI:57692"/>
    </ligand>
</feature>
<dbReference type="EC" id="1.8.1.4" evidence="3 16"/>
<keyword evidence="7 14" id="KW-0274">FAD</keyword>
<dbReference type="InterPro" id="IPR023753">
    <property type="entry name" value="FAD/NAD-binding_dom"/>
</dbReference>
<gene>
    <name evidence="19" type="ORF">AUC31_02110</name>
</gene>
<dbReference type="SUPFAM" id="SSF51905">
    <property type="entry name" value="FAD/NAD(P)-binding domain"/>
    <property type="match status" value="1"/>
</dbReference>
<dbReference type="PROSITE" id="PS00076">
    <property type="entry name" value="PYRIDINE_REDOX_1"/>
    <property type="match status" value="1"/>
</dbReference>
<keyword evidence="5" id="KW-0963">Cytoplasm</keyword>
<evidence type="ECO:0000259" key="17">
    <source>
        <dbReference type="Pfam" id="PF02852"/>
    </source>
</evidence>
<comment type="miscellaneous">
    <text evidence="16">The active site is a redox-active disulfide bond.</text>
</comment>
<keyword evidence="14" id="KW-0547">Nucleotide-binding</keyword>
<dbReference type="PRINTS" id="PR00411">
    <property type="entry name" value="PNDRDTASEI"/>
</dbReference>
<comment type="similarity">
    <text evidence="2 16">Belongs to the class-I pyridine nucleotide-disulfide oxidoreductase family.</text>
</comment>
<feature type="disulfide bond" description="Redox-active" evidence="15">
    <location>
        <begin position="43"/>
        <end position="48"/>
    </location>
</feature>
<comment type="subcellular location">
    <subcellularLocation>
        <location evidence="1">Cytoplasm</location>
    </subcellularLocation>
</comment>
<evidence type="ECO:0000256" key="10">
    <source>
        <dbReference type="ARBA" id="ARBA00023157"/>
    </source>
</evidence>
<dbReference type="PIRSF" id="PIRSF000350">
    <property type="entry name" value="Mercury_reductase_MerA"/>
    <property type="match status" value="1"/>
</dbReference>
<evidence type="ECO:0000256" key="4">
    <source>
        <dbReference type="ARBA" id="ARBA00016961"/>
    </source>
</evidence>
<dbReference type="NCBIfam" id="TIGR01350">
    <property type="entry name" value="lipoamide_DH"/>
    <property type="match status" value="1"/>
</dbReference>
<feature type="binding site" evidence="14">
    <location>
        <position position="203"/>
    </location>
    <ligand>
        <name>NAD(+)</name>
        <dbReference type="ChEBI" id="CHEBI:57540"/>
    </ligand>
</feature>
<organism evidence="19 20">
    <name type="scientific">Planococcus rifietoensis</name>
    <dbReference type="NCBI Taxonomy" id="200991"/>
    <lineage>
        <taxon>Bacteria</taxon>
        <taxon>Bacillati</taxon>
        <taxon>Bacillota</taxon>
        <taxon>Bacilli</taxon>
        <taxon>Bacillales</taxon>
        <taxon>Caryophanaceae</taxon>
        <taxon>Planococcus</taxon>
    </lineage>
</organism>
<dbReference type="InterPro" id="IPR036188">
    <property type="entry name" value="FAD/NAD-bd_sf"/>
</dbReference>
<feature type="binding site" evidence="14">
    <location>
        <begin position="180"/>
        <end position="187"/>
    </location>
    <ligand>
        <name>NAD(+)</name>
        <dbReference type="ChEBI" id="CHEBI:57540"/>
    </ligand>
</feature>
<keyword evidence="8 16" id="KW-0560">Oxidoreductase</keyword>
<comment type="cofactor">
    <cofactor evidence="14 16">
        <name>FAD</name>
        <dbReference type="ChEBI" id="CHEBI:57692"/>
    </cofactor>
    <text evidence="14 16">Binds 1 FAD per subunit.</text>
</comment>
<feature type="binding site" evidence="14">
    <location>
        <position position="309"/>
    </location>
    <ligand>
        <name>FAD</name>
        <dbReference type="ChEBI" id="CHEBI:57692"/>
    </ligand>
</feature>
<keyword evidence="10" id="KW-1015">Disulfide bond</keyword>
<evidence type="ECO:0000256" key="6">
    <source>
        <dbReference type="ARBA" id="ARBA00022630"/>
    </source>
</evidence>
<evidence type="ECO:0000256" key="13">
    <source>
        <dbReference type="PIRSR" id="PIRSR000350-2"/>
    </source>
</evidence>
<dbReference type="PANTHER" id="PTHR22912">
    <property type="entry name" value="DISULFIDE OXIDOREDUCTASE"/>
    <property type="match status" value="1"/>
</dbReference>
<evidence type="ECO:0000256" key="9">
    <source>
        <dbReference type="ARBA" id="ARBA00023027"/>
    </source>
</evidence>
<feature type="binding site" evidence="14">
    <location>
        <position position="52"/>
    </location>
    <ligand>
        <name>FAD</name>
        <dbReference type="ChEBI" id="CHEBI:57692"/>
    </ligand>
</feature>
<dbReference type="GO" id="GO:0050660">
    <property type="term" value="F:flavin adenine dinucleotide binding"/>
    <property type="evidence" value="ECO:0007669"/>
    <property type="project" value="InterPro"/>
</dbReference>
<dbReference type="EMBL" id="CP013659">
    <property type="protein sequence ID" value="ALS74121.1"/>
    <property type="molecule type" value="Genomic_DNA"/>
</dbReference>